<dbReference type="PANTHER" id="PTHR42747">
    <property type="entry name" value="NITRONATE MONOOXYGENASE-RELATED"/>
    <property type="match status" value="1"/>
</dbReference>
<dbReference type="SUPFAM" id="SSF51412">
    <property type="entry name" value="Inosine monophosphate dehydrogenase (IMPDH)"/>
    <property type="match status" value="1"/>
</dbReference>
<reference evidence="7" key="1">
    <citation type="journal article" date="2019" name="Int. J. Syst. Evol. Microbiol.">
        <title>The Global Catalogue of Microorganisms (GCM) 10K type strain sequencing project: providing services to taxonomists for standard genome sequencing and annotation.</title>
        <authorList>
            <consortium name="The Broad Institute Genomics Platform"/>
            <consortium name="The Broad Institute Genome Sequencing Center for Infectious Disease"/>
            <person name="Wu L."/>
            <person name="Ma J."/>
        </authorList>
    </citation>
    <scope>NUCLEOTIDE SEQUENCE [LARGE SCALE GENOMIC DNA]</scope>
    <source>
        <strain evidence="7">CCUG 61696</strain>
    </source>
</reference>
<protein>
    <submittedName>
        <fullName evidence="6">NAD(P)H-dependent flavin oxidoreductase</fullName>
        <ecNumber evidence="6">1.13.12.-</ecNumber>
    </submittedName>
</protein>
<dbReference type="CDD" id="cd04730">
    <property type="entry name" value="NPD_like"/>
    <property type="match status" value="1"/>
</dbReference>
<dbReference type="RefSeq" id="WP_378774539.1">
    <property type="nucleotide sequence ID" value="NZ_JBHTMX010000022.1"/>
</dbReference>
<dbReference type="InterPro" id="IPR004136">
    <property type="entry name" value="NMO"/>
</dbReference>
<evidence type="ECO:0000256" key="4">
    <source>
        <dbReference type="ARBA" id="ARBA00023002"/>
    </source>
</evidence>
<sequence>MPIPKLLEGRLTLPVVAAPMFIVSGPELVIAQCKAGVVGSFPALNARPQEQLDAWLTRIDAELRDHAEAHPEARVAPYAVNQIVHASNARLLADMTTCARHRAPIIITSLRPPGEVVRAAHDWGGVVFHDVISVRHAEKAIEAGVDGLILVAAGAGGHAGPLSPFALIQEVRAIYDGPILLSGAIATGQAVLAAQAAGADLAYVGTRFIATEEANAAPAYKRMLIDGAAKDIVHSSLFTGVAGNYLKPSIAAAGLDPDALPSGDKSAMDFAKAELKSDAKAWRDIWGAGQGLGAISDAPSVAAVVARMAEEYAAARVALTAASTPFGAAAGVA</sequence>
<evidence type="ECO:0000256" key="5">
    <source>
        <dbReference type="ARBA" id="ARBA00023033"/>
    </source>
</evidence>
<gene>
    <name evidence="6" type="ORF">ACFQ4O_04925</name>
</gene>
<evidence type="ECO:0000313" key="7">
    <source>
        <dbReference type="Proteomes" id="UP001597171"/>
    </source>
</evidence>
<accession>A0ABW3Z5C7</accession>
<organism evidence="6 7">
    <name type="scientific">Methylopila musalis</name>
    <dbReference type="NCBI Taxonomy" id="1134781"/>
    <lineage>
        <taxon>Bacteria</taxon>
        <taxon>Pseudomonadati</taxon>
        <taxon>Pseudomonadota</taxon>
        <taxon>Alphaproteobacteria</taxon>
        <taxon>Hyphomicrobiales</taxon>
        <taxon>Methylopilaceae</taxon>
        <taxon>Methylopila</taxon>
    </lineage>
</organism>
<evidence type="ECO:0000256" key="2">
    <source>
        <dbReference type="ARBA" id="ARBA00022630"/>
    </source>
</evidence>
<keyword evidence="3" id="KW-0288">FMN</keyword>
<keyword evidence="2" id="KW-0285">Flavoprotein</keyword>
<dbReference type="Pfam" id="PF03060">
    <property type="entry name" value="NMO"/>
    <property type="match status" value="1"/>
</dbReference>
<evidence type="ECO:0000256" key="3">
    <source>
        <dbReference type="ARBA" id="ARBA00022643"/>
    </source>
</evidence>
<comment type="caution">
    <text evidence="6">The sequence shown here is derived from an EMBL/GenBank/DDBJ whole genome shotgun (WGS) entry which is preliminary data.</text>
</comment>
<evidence type="ECO:0000313" key="6">
    <source>
        <dbReference type="EMBL" id="MFD1331336.1"/>
    </source>
</evidence>
<name>A0ABW3Z5C7_9HYPH</name>
<evidence type="ECO:0000256" key="1">
    <source>
        <dbReference type="ARBA" id="ARBA00009881"/>
    </source>
</evidence>
<keyword evidence="7" id="KW-1185">Reference proteome</keyword>
<dbReference type="Proteomes" id="UP001597171">
    <property type="component" value="Unassembled WGS sequence"/>
</dbReference>
<keyword evidence="4 6" id="KW-0560">Oxidoreductase</keyword>
<dbReference type="EMBL" id="JBHTMX010000022">
    <property type="protein sequence ID" value="MFD1331336.1"/>
    <property type="molecule type" value="Genomic_DNA"/>
</dbReference>
<dbReference type="PANTHER" id="PTHR42747:SF4">
    <property type="entry name" value="BLR1330 PROTEIN"/>
    <property type="match status" value="1"/>
</dbReference>
<dbReference type="Gene3D" id="3.20.20.70">
    <property type="entry name" value="Aldolase class I"/>
    <property type="match status" value="1"/>
</dbReference>
<dbReference type="EC" id="1.13.12.-" evidence="6"/>
<proteinExistence type="inferred from homology"/>
<dbReference type="GO" id="GO:0016491">
    <property type="term" value="F:oxidoreductase activity"/>
    <property type="evidence" value="ECO:0007669"/>
    <property type="project" value="UniProtKB-KW"/>
</dbReference>
<comment type="similarity">
    <text evidence="1">Belongs to the nitronate monooxygenase family. NMO class I subfamily.</text>
</comment>
<dbReference type="InterPro" id="IPR013785">
    <property type="entry name" value="Aldolase_TIM"/>
</dbReference>
<keyword evidence="5" id="KW-0503">Monooxygenase</keyword>